<name>A0A4C1T071_EUMVA</name>
<keyword evidence="2" id="KW-1185">Reference proteome</keyword>
<protein>
    <submittedName>
        <fullName evidence="1">Uncharacterized protein</fullName>
    </submittedName>
</protein>
<comment type="caution">
    <text evidence="1">The sequence shown here is derived from an EMBL/GenBank/DDBJ whole genome shotgun (WGS) entry which is preliminary data.</text>
</comment>
<dbReference type="Proteomes" id="UP000299102">
    <property type="component" value="Unassembled WGS sequence"/>
</dbReference>
<dbReference type="AlphaFoldDB" id="A0A4C1T071"/>
<proteinExistence type="predicted"/>
<evidence type="ECO:0000313" key="1">
    <source>
        <dbReference type="EMBL" id="GBP07565.1"/>
    </source>
</evidence>
<reference evidence="1 2" key="1">
    <citation type="journal article" date="2019" name="Commun. Biol.">
        <title>The bagworm genome reveals a unique fibroin gene that provides high tensile strength.</title>
        <authorList>
            <person name="Kono N."/>
            <person name="Nakamura H."/>
            <person name="Ohtoshi R."/>
            <person name="Tomita M."/>
            <person name="Numata K."/>
            <person name="Arakawa K."/>
        </authorList>
    </citation>
    <scope>NUCLEOTIDE SEQUENCE [LARGE SCALE GENOMIC DNA]</scope>
</reference>
<dbReference type="EMBL" id="BGZK01000026">
    <property type="protein sequence ID" value="GBP07565.1"/>
    <property type="molecule type" value="Genomic_DNA"/>
</dbReference>
<accession>A0A4C1T071</accession>
<gene>
    <name evidence="1" type="ORF">EVAR_4894_1</name>
</gene>
<evidence type="ECO:0000313" key="2">
    <source>
        <dbReference type="Proteomes" id="UP000299102"/>
    </source>
</evidence>
<sequence length="161" mass="17164">MQWSKSDEIILTNSHRPPPIDMPVKCHRLTITNITQIVTGLGPKSFTPTRCGSGALAVIAVTTSRSGNLTCSSRQRKTHLSPVLLSGHPHLSLSRVAVFPSADPASRRGAGAARFRCPVLTRMYAVAEPPLLSRWKFVSADRSGGGRVLIRDADTPAGGGV</sequence>
<organism evidence="1 2">
    <name type="scientific">Eumeta variegata</name>
    <name type="common">Bagworm moth</name>
    <name type="synonym">Eumeta japonica</name>
    <dbReference type="NCBI Taxonomy" id="151549"/>
    <lineage>
        <taxon>Eukaryota</taxon>
        <taxon>Metazoa</taxon>
        <taxon>Ecdysozoa</taxon>
        <taxon>Arthropoda</taxon>
        <taxon>Hexapoda</taxon>
        <taxon>Insecta</taxon>
        <taxon>Pterygota</taxon>
        <taxon>Neoptera</taxon>
        <taxon>Endopterygota</taxon>
        <taxon>Lepidoptera</taxon>
        <taxon>Glossata</taxon>
        <taxon>Ditrysia</taxon>
        <taxon>Tineoidea</taxon>
        <taxon>Psychidae</taxon>
        <taxon>Oiketicinae</taxon>
        <taxon>Eumeta</taxon>
    </lineage>
</organism>